<evidence type="ECO:0000313" key="3">
    <source>
        <dbReference type="WBParaSite" id="PSAMB.scaffold28111size238.g39146.t1"/>
    </source>
</evidence>
<organism evidence="2 3">
    <name type="scientific">Plectus sambesii</name>
    <dbReference type="NCBI Taxonomy" id="2011161"/>
    <lineage>
        <taxon>Eukaryota</taxon>
        <taxon>Metazoa</taxon>
        <taxon>Ecdysozoa</taxon>
        <taxon>Nematoda</taxon>
        <taxon>Chromadorea</taxon>
        <taxon>Plectida</taxon>
        <taxon>Plectina</taxon>
        <taxon>Plectoidea</taxon>
        <taxon>Plectidae</taxon>
        <taxon>Plectus</taxon>
    </lineage>
</organism>
<keyword evidence="2" id="KW-1185">Reference proteome</keyword>
<dbReference type="Proteomes" id="UP000887566">
    <property type="component" value="Unplaced"/>
</dbReference>
<reference evidence="3" key="1">
    <citation type="submission" date="2022-11" db="UniProtKB">
        <authorList>
            <consortium name="WormBaseParasite"/>
        </authorList>
    </citation>
    <scope>IDENTIFICATION</scope>
</reference>
<accession>A0A914VY97</accession>
<name>A0A914VY97_9BILA</name>
<sequence length="56" mass="5909">MEAHKNGAEVCAALAEGTKRAFQSLVADKRRQSLEQQQQPVVTTNGASGENDGSPP</sequence>
<evidence type="ECO:0000256" key="1">
    <source>
        <dbReference type="SAM" id="MobiDB-lite"/>
    </source>
</evidence>
<evidence type="ECO:0000313" key="2">
    <source>
        <dbReference type="Proteomes" id="UP000887566"/>
    </source>
</evidence>
<dbReference type="WBParaSite" id="PSAMB.scaffold28111size238.g39146.t1">
    <property type="protein sequence ID" value="PSAMB.scaffold28111size238.g39146.t1"/>
    <property type="gene ID" value="PSAMB.scaffold28111size238.g39146"/>
</dbReference>
<dbReference type="AlphaFoldDB" id="A0A914VY97"/>
<protein>
    <submittedName>
        <fullName evidence="3">Uncharacterized protein</fullName>
    </submittedName>
</protein>
<feature type="region of interest" description="Disordered" evidence="1">
    <location>
        <begin position="28"/>
        <end position="56"/>
    </location>
</feature>
<feature type="compositionally biased region" description="Polar residues" evidence="1">
    <location>
        <begin position="34"/>
        <end position="48"/>
    </location>
</feature>
<proteinExistence type="predicted"/>